<evidence type="ECO:0000313" key="9">
    <source>
        <dbReference type="Proteomes" id="UP000012063"/>
    </source>
</evidence>
<keyword evidence="9" id="KW-1185">Reference proteome</keyword>
<evidence type="ECO:0000259" key="7">
    <source>
        <dbReference type="Pfam" id="PF09989"/>
    </source>
</evidence>
<comment type="caution">
    <text evidence="8">The sequence shown here is derived from an EMBL/GenBank/DDBJ whole genome shotgun (WGS) entry which is preliminary data.</text>
</comment>
<keyword evidence="3" id="KW-0408">Iron</keyword>
<dbReference type="Pfam" id="PF09989">
    <property type="entry name" value="DUF2229"/>
    <property type="match status" value="1"/>
</dbReference>
<dbReference type="eggNOG" id="COG3580">
    <property type="taxonomic scope" value="Bacteria"/>
</dbReference>
<dbReference type="InterPro" id="IPR051805">
    <property type="entry name" value="Dehydratase_Activator_Redct"/>
</dbReference>
<comment type="cofactor">
    <cofactor evidence="1">
        <name>[4Fe-4S] cluster</name>
        <dbReference type="ChEBI" id="CHEBI:49883"/>
    </cofactor>
</comment>
<dbReference type="STRING" id="1293054.HSACCH_00865"/>
<evidence type="ECO:0000256" key="4">
    <source>
        <dbReference type="ARBA" id="ARBA00023014"/>
    </source>
</evidence>
<name>M5DZN0_9FIRM</name>
<evidence type="ECO:0000313" key="8">
    <source>
        <dbReference type="EMBL" id="CCU78726.1"/>
    </source>
</evidence>
<organism evidence="8 9">
    <name type="scientific">Halanaerobium saccharolyticum subsp. saccharolyticum DSM 6643</name>
    <dbReference type="NCBI Taxonomy" id="1293054"/>
    <lineage>
        <taxon>Bacteria</taxon>
        <taxon>Bacillati</taxon>
        <taxon>Bacillota</taxon>
        <taxon>Clostridia</taxon>
        <taxon>Halanaerobiales</taxon>
        <taxon>Halanaerobiaceae</taxon>
        <taxon>Halanaerobium</taxon>
    </lineage>
</organism>
<evidence type="ECO:0000259" key="6">
    <source>
        <dbReference type="Pfam" id="PF01869"/>
    </source>
</evidence>
<feature type="coiled-coil region" evidence="5">
    <location>
        <begin position="1150"/>
        <end position="1177"/>
    </location>
</feature>
<feature type="domain" description="ATPase BadF/BadG/BcrA/BcrD type" evidence="6">
    <location>
        <begin position="300"/>
        <end position="553"/>
    </location>
</feature>
<dbReference type="InParanoid" id="M5DZN0"/>
<dbReference type="eggNOG" id="COG1924">
    <property type="taxonomic scope" value="Bacteria"/>
</dbReference>
<feature type="domain" description="ATPase BadF/BadG/BcrA/BcrD type" evidence="6">
    <location>
        <begin position="91"/>
        <end position="249"/>
    </location>
</feature>
<feature type="domain" description="DUF2229" evidence="7">
    <location>
        <begin position="658"/>
        <end position="873"/>
    </location>
</feature>
<dbReference type="InterPro" id="IPR043129">
    <property type="entry name" value="ATPase_NBD"/>
</dbReference>
<reference evidence="9" key="1">
    <citation type="journal article" date="2013" name="Genome Announc.">
        <title>Genome Sequence of Halanaerobium saccharolyticum subsp. saccharolyticum Strain DSM 6643T, a Halophilic Hydrogen-Producing Bacterium.</title>
        <authorList>
            <person name="Kivisto A."/>
            <person name="Larjo A."/>
            <person name="Ciranna A."/>
            <person name="Santala V."/>
            <person name="Roos C."/>
            <person name="Karp M."/>
        </authorList>
    </citation>
    <scope>NUCLEOTIDE SEQUENCE [LARGE SCALE GENOMIC DNA]</scope>
    <source>
        <strain evidence="9">DSM 6643</strain>
    </source>
</reference>
<dbReference type="InterPro" id="IPR002731">
    <property type="entry name" value="ATPase_BadF"/>
</dbReference>
<dbReference type="Proteomes" id="UP000012063">
    <property type="component" value="Unassembled WGS sequence"/>
</dbReference>
<protein>
    <submittedName>
        <fullName evidence="8">(R)-2-hydroxyglutaryl-CoA dehydratase activator-related protein</fullName>
    </submittedName>
</protein>
<gene>
    <name evidence="8" type="ORF">HSACCH_00865</name>
</gene>
<dbReference type="PANTHER" id="PTHR32329:SF7">
    <property type="entry name" value="ACTIVATOR OF 2-HYDROXYACYL-COA-HYDRATASE"/>
    <property type="match status" value="1"/>
</dbReference>
<evidence type="ECO:0000256" key="3">
    <source>
        <dbReference type="ARBA" id="ARBA00023004"/>
    </source>
</evidence>
<sequence length="1426" mass="158456">MNSIGICMGSSKIKVLKTKRNSNDLKIVDFKGLPHEGSAVKTLEKILADFNLDEEINFAVTGRKSKKFVNLPSLSEPEATELAYNHIKDKYPAVEAIVSAGGETFMAYELDERGRIADVHSGNKCASGTGEFFLQQLKRMDIKLEEAMEIAQLDNPYHLSGRCSVFCKSDCTHALNKGEEKGKIVAGLCSMMADKIMELLSNFKAQSIMVVGGSSKNKVMIDYLKQKLTAVIVPEEADYFEALGTALWGEKYGDDLDLTNLYNKDQSSFNFLPALENYRDKVSFKNMETGTAKPGDRCILGIDVGSTTTKAIILRVEDDALLASVYLRTNGDPVKAARKCYTKLAEKIGETEIEIIGLGVTGSGRQIVGLHALSKSIHNEIMAHAKAAVFFDNEVETIFEIGGQDAKYTYIVNEVPTDYAMNEACSAGTGSFLEEAAAESFNIEVEAIEEIALKGRKPPNFNDQCSAFISSDIKSAVQEGLKVEDICAGLVYSICLNYTNRVKGNRAVGDKVFMQGGVCYNKAVPIAMAALTEKEIIVPPEPGLMGAYGEALLVKNNLKLALTEEKEFKLKELAERKIKYHKSFVCQGGKEDCDRRCKINVMEIEGEKHPFGGACNKYVNLSNNLDYDVKNLDYVNQREKMVYEKYFAVPKKNKVRGKIGINRSLTVNTLLPLYSKFFSELGYEVIIPENPAEDGVQKQSAAFCHPVGLSHGYIYDLLKNHKYDYIFLPHVKGLYVENGADESMLCPLAQAEPYYLAAVWPELKADNVFSPVINFQKGFIAAEEKFVDIALKLGLSKNKAQTAYQKAIEHQQQFKKELKSKGKEVLSYLEQNPDQKAVVIFGRPYNAFVSEANMGISHKFASRGEIVLPYDMLNLEESGVSSKMYWSMGQLIMKGTKIVSENPNLFAAYITNFSCGPDSFLLNYFRRENGSKPSLTLELDSHTADAGLNTRIEAFLDVVESYRKLEEDEGIPKAESNFKKAEIKYDNSVRVVDSKANNHSLDSQNVKVLIPSMGGNSSRAVVSGLRYSGVNAEAAPPPGEAELKRGRANSSSKECLPLQLTLGTMLNYLDKRKNNGEILAYFMPEASGPCRFGQYNVLLNNLIEDKKIEDTAVLTLSADNGYAGLGRKFTMRAWQAVIIADVLDDIESVILALATDKEKALKQLEKSKRKIFNALDNNTWGQIKKLLKNEAAVLANIKLNESYKQAKKVALTGEIYVRSDKFSRRFLVEKLAKKGIVTKVAQKSEWIYYVDYLIENGINKKQPGFIGKLKQKAKNTYQRQIEKTIKSIFAETGLYNYSLTNIDELIETAETALSKELTGEAILTVGSSIDEIIDQVDGIIIIGPFGCMPNRVAESVLSNSLEKEKLKLAKKYGNNLTKKVLNEFSSLPFLALETDGSVFTQVMEARLESFTLQVERISQFKKEIDK</sequence>
<proteinExistence type="predicted"/>
<dbReference type="EMBL" id="CAUI01000005">
    <property type="protein sequence ID" value="CCU78726.1"/>
    <property type="molecule type" value="Genomic_DNA"/>
</dbReference>
<dbReference type="CDD" id="cd24034">
    <property type="entry name" value="ASKHA_NBD_O66634-like_rpt1"/>
    <property type="match status" value="1"/>
</dbReference>
<dbReference type="RefSeq" id="WP_005488126.1">
    <property type="nucleotide sequence ID" value="NZ_CAUI01000005.1"/>
</dbReference>
<evidence type="ECO:0000256" key="5">
    <source>
        <dbReference type="SAM" id="Coils"/>
    </source>
</evidence>
<dbReference type="GO" id="GO:0046872">
    <property type="term" value="F:metal ion binding"/>
    <property type="evidence" value="ECO:0007669"/>
    <property type="project" value="UniProtKB-KW"/>
</dbReference>
<dbReference type="NCBIfam" id="TIGR00241">
    <property type="entry name" value="CoA_E_activ"/>
    <property type="match status" value="1"/>
</dbReference>
<dbReference type="OrthoDB" id="9802715at2"/>
<dbReference type="Gene3D" id="3.30.420.40">
    <property type="match status" value="4"/>
</dbReference>
<dbReference type="Gene3D" id="3.40.50.11900">
    <property type="match status" value="1"/>
</dbReference>
<dbReference type="GO" id="GO:0051536">
    <property type="term" value="F:iron-sulfur cluster binding"/>
    <property type="evidence" value="ECO:0007669"/>
    <property type="project" value="UniProtKB-KW"/>
</dbReference>
<dbReference type="CDD" id="cd24035">
    <property type="entry name" value="ASKHA_NBD_O66634-like_rpt2"/>
    <property type="match status" value="1"/>
</dbReference>
<keyword evidence="4" id="KW-0411">Iron-sulfur</keyword>
<keyword evidence="5" id="KW-0175">Coiled coil</keyword>
<dbReference type="eggNOG" id="COG3581">
    <property type="taxonomic scope" value="Bacteria"/>
</dbReference>
<keyword evidence="2" id="KW-0479">Metal-binding</keyword>
<dbReference type="PANTHER" id="PTHR32329">
    <property type="entry name" value="BIFUNCTIONAL PROTEIN [INCLUDES 2-HYDROXYACYL-COA DEHYDRATASE (N-TER) AND ITS ACTIVATOR DOMAIN (C_TERM)-RELATED"/>
    <property type="match status" value="1"/>
</dbReference>
<evidence type="ECO:0000256" key="1">
    <source>
        <dbReference type="ARBA" id="ARBA00001966"/>
    </source>
</evidence>
<dbReference type="InterPro" id="IPR008275">
    <property type="entry name" value="CoA_E_activase_dom"/>
</dbReference>
<dbReference type="Pfam" id="PF01869">
    <property type="entry name" value="BcrAD_BadFG"/>
    <property type="match status" value="2"/>
</dbReference>
<dbReference type="InterPro" id="IPR018709">
    <property type="entry name" value="CoA_activase_DUF2229"/>
</dbReference>
<dbReference type="SUPFAM" id="SSF53067">
    <property type="entry name" value="Actin-like ATPase domain"/>
    <property type="match status" value="2"/>
</dbReference>
<accession>M5DZN0</accession>
<evidence type="ECO:0000256" key="2">
    <source>
        <dbReference type="ARBA" id="ARBA00022723"/>
    </source>
</evidence>